<feature type="non-terminal residue" evidence="1">
    <location>
        <position position="1"/>
    </location>
</feature>
<proteinExistence type="predicted"/>
<organism evidence="1 2">
    <name type="scientific">Acaulospora morrowiae</name>
    <dbReference type="NCBI Taxonomy" id="94023"/>
    <lineage>
        <taxon>Eukaryota</taxon>
        <taxon>Fungi</taxon>
        <taxon>Fungi incertae sedis</taxon>
        <taxon>Mucoromycota</taxon>
        <taxon>Glomeromycotina</taxon>
        <taxon>Glomeromycetes</taxon>
        <taxon>Diversisporales</taxon>
        <taxon>Acaulosporaceae</taxon>
        <taxon>Acaulospora</taxon>
    </lineage>
</organism>
<evidence type="ECO:0000313" key="1">
    <source>
        <dbReference type="EMBL" id="CAG8723410.1"/>
    </source>
</evidence>
<dbReference type="OrthoDB" id="10519270at2759"/>
<dbReference type="Proteomes" id="UP000789342">
    <property type="component" value="Unassembled WGS sequence"/>
</dbReference>
<dbReference type="AlphaFoldDB" id="A0A9N9I678"/>
<sequence>LKILDVLNDLNIDLIVNEISIPVLNNNTNMIFDELPNFELQETNDIKINDYQETSIGLKKKKRFNLNIPQRTEGMLNQIKKEFYQSLKQYWQFDNELSFVSCLLDLHVKDLGFLTSAQQIKI</sequence>
<gene>
    <name evidence="1" type="ORF">AMORRO_LOCUS13489</name>
</gene>
<name>A0A9N9I678_9GLOM</name>
<dbReference type="EMBL" id="CAJVPV010023301">
    <property type="protein sequence ID" value="CAG8723410.1"/>
    <property type="molecule type" value="Genomic_DNA"/>
</dbReference>
<evidence type="ECO:0000313" key="2">
    <source>
        <dbReference type="Proteomes" id="UP000789342"/>
    </source>
</evidence>
<reference evidence="1" key="1">
    <citation type="submission" date="2021-06" db="EMBL/GenBank/DDBJ databases">
        <authorList>
            <person name="Kallberg Y."/>
            <person name="Tangrot J."/>
            <person name="Rosling A."/>
        </authorList>
    </citation>
    <scope>NUCLEOTIDE SEQUENCE</scope>
    <source>
        <strain evidence="1">CL551</strain>
    </source>
</reference>
<accession>A0A9N9I678</accession>
<keyword evidence="2" id="KW-1185">Reference proteome</keyword>
<protein>
    <submittedName>
        <fullName evidence="1">17614_t:CDS:1</fullName>
    </submittedName>
</protein>
<comment type="caution">
    <text evidence="1">The sequence shown here is derived from an EMBL/GenBank/DDBJ whole genome shotgun (WGS) entry which is preliminary data.</text>
</comment>